<reference evidence="1" key="2">
    <citation type="submission" date="2021-08" db="EMBL/GenBank/DDBJ databases">
        <authorList>
            <person name="Tani A."/>
            <person name="Ola A."/>
            <person name="Ogura Y."/>
            <person name="Katsura K."/>
            <person name="Hayashi T."/>
        </authorList>
    </citation>
    <scope>NUCLEOTIDE SEQUENCE</scope>
    <source>
        <strain evidence="1">DSM 23674</strain>
    </source>
</reference>
<evidence type="ECO:0000313" key="1">
    <source>
        <dbReference type="EMBL" id="GJE55262.1"/>
    </source>
</evidence>
<reference evidence="1" key="1">
    <citation type="journal article" date="2021" name="Front. Microbiol.">
        <title>Comprehensive Comparative Genomics and Phenotyping of Methylobacterium Species.</title>
        <authorList>
            <person name="Alessa O."/>
            <person name="Ogura Y."/>
            <person name="Fujitani Y."/>
            <person name="Takami H."/>
            <person name="Hayashi T."/>
            <person name="Sahin N."/>
            <person name="Tani A."/>
        </authorList>
    </citation>
    <scope>NUCLEOTIDE SEQUENCE</scope>
    <source>
        <strain evidence="1">DSM 23674</strain>
    </source>
</reference>
<accession>A0ABQ4TL16</accession>
<dbReference type="EMBL" id="BPRA01000007">
    <property type="protein sequence ID" value="GJE55262.1"/>
    <property type="molecule type" value="Genomic_DNA"/>
</dbReference>
<proteinExistence type="predicted"/>
<gene>
    <name evidence="1" type="ORF">EKPJFOCH_1751</name>
</gene>
<keyword evidence="2" id="KW-1185">Reference proteome</keyword>
<sequence length="145" mass="15355">MLALLGGFLVKLLGSGIAEPVLAYFRQRDASGRDIAVAGIGSEKEQNIATLQAAVEANKLKAASQAAYPWIVYLIAVPPALHAAGIYFDSLPFWTPFGSHVVGAWGVPKPPAPYDDWQGKILLSFFIVAPVVQAVRAGAAAIARR</sequence>
<evidence type="ECO:0000313" key="2">
    <source>
        <dbReference type="Proteomes" id="UP001055101"/>
    </source>
</evidence>
<comment type="caution">
    <text evidence="1">The sequence shown here is derived from an EMBL/GenBank/DDBJ whole genome shotgun (WGS) entry which is preliminary data.</text>
</comment>
<organism evidence="1 2">
    <name type="scientific">Methylobacterium thuringiense</name>
    <dbReference type="NCBI Taxonomy" id="1003091"/>
    <lineage>
        <taxon>Bacteria</taxon>
        <taxon>Pseudomonadati</taxon>
        <taxon>Pseudomonadota</taxon>
        <taxon>Alphaproteobacteria</taxon>
        <taxon>Hyphomicrobiales</taxon>
        <taxon>Methylobacteriaceae</taxon>
        <taxon>Methylobacterium</taxon>
    </lineage>
</organism>
<dbReference type="RefSeq" id="WP_238231620.1">
    <property type="nucleotide sequence ID" value="NZ_BPRA01000007.1"/>
</dbReference>
<dbReference type="Proteomes" id="UP001055101">
    <property type="component" value="Unassembled WGS sequence"/>
</dbReference>
<protein>
    <submittedName>
        <fullName evidence="1">Uncharacterized protein</fullName>
    </submittedName>
</protein>
<name>A0ABQ4TL16_9HYPH</name>